<dbReference type="AlphaFoldDB" id="A0A171A6A9"/>
<protein>
    <submittedName>
        <fullName evidence="1">DNA alkylation repair enzyme</fullName>
    </submittedName>
</protein>
<dbReference type="InterPro" id="IPR016024">
    <property type="entry name" value="ARM-type_fold"/>
</dbReference>
<dbReference type="SUPFAM" id="SSF48371">
    <property type="entry name" value="ARM repeat"/>
    <property type="match status" value="1"/>
</dbReference>
<dbReference type="RefSeq" id="WP_068704381.1">
    <property type="nucleotide sequence ID" value="NZ_BDCR01000003.1"/>
</dbReference>
<evidence type="ECO:0000313" key="1">
    <source>
        <dbReference type="EMBL" id="GAT63322.1"/>
    </source>
</evidence>
<name>A0A171A6A9_9BACT</name>
<dbReference type="EMBL" id="BDCR01000003">
    <property type="protein sequence ID" value="GAT63322.1"/>
    <property type="molecule type" value="Genomic_DNA"/>
</dbReference>
<reference evidence="2" key="2">
    <citation type="journal article" date="2017" name="Genome Announc.">
        <title>Draft genome sequence of Paludibacter jiangxiensis NM7(T), a propionate-producing fermentative bacterium.</title>
        <authorList>
            <person name="Qiu Y.-L."/>
            <person name="Tourlousse D.M."/>
            <person name="Matsuura N."/>
            <person name="Ohashi A."/>
            <person name="Sekiguchi Y."/>
        </authorList>
    </citation>
    <scope>NUCLEOTIDE SEQUENCE [LARGE SCALE GENOMIC DNA]</scope>
    <source>
        <strain evidence="2">NM7</strain>
    </source>
</reference>
<evidence type="ECO:0000313" key="2">
    <source>
        <dbReference type="Proteomes" id="UP000076586"/>
    </source>
</evidence>
<dbReference type="STRING" id="681398.PJIAN_3642"/>
<dbReference type="PANTHER" id="PTHR41291:SF1">
    <property type="entry name" value="DNA ALKYLATION REPAIR PROTEIN"/>
    <property type="match status" value="1"/>
</dbReference>
<reference evidence="2" key="1">
    <citation type="submission" date="2016-04" db="EMBL/GenBank/DDBJ databases">
        <title>Draft genome sequence of Paludibacter jiangxiensis strain NM7.</title>
        <authorList>
            <person name="Qiu Y."/>
            <person name="Matsuura N."/>
            <person name="Ohashi A."/>
            <person name="Tourlousse M.D."/>
            <person name="Sekiguchi Y."/>
        </authorList>
    </citation>
    <scope>NUCLEOTIDE SEQUENCE [LARGE SCALE GENOMIC DNA]</scope>
    <source>
        <strain evidence="2">NM7</strain>
    </source>
</reference>
<gene>
    <name evidence="1" type="ORF">PJIAN_3642</name>
</gene>
<dbReference type="Pfam" id="PF08713">
    <property type="entry name" value="DNA_alkylation"/>
    <property type="match status" value="1"/>
</dbReference>
<dbReference type="Gene3D" id="1.25.10.90">
    <property type="match status" value="1"/>
</dbReference>
<dbReference type="InterPro" id="IPR014825">
    <property type="entry name" value="DNA_alkylation"/>
</dbReference>
<accession>A0A171A6A9</accession>
<dbReference type="OrthoDB" id="1122333at2"/>
<sequence>MSKYIYISAETERQLKQIRRSIYLKMNGVTADRMVSDGVAYAKNYGVSLPELKQMAGKIPHDKGLAEALWRDKVRETMLLATFVYPVEEFDEDRAAAWVADVMTLELAENLSKNLLGKLSYIGSVAEAWVNSENYWVCAVGFFSAAFAVEQLTQEQKKALLLKVKQCIKVNEVPVCRSIALFLRKLGGQSQEDVRTVMSFLNDFAMSQARAERYVYEEVKTDLEYRFDI</sequence>
<dbReference type="Proteomes" id="UP000076586">
    <property type="component" value="Unassembled WGS sequence"/>
</dbReference>
<dbReference type="PANTHER" id="PTHR41291">
    <property type="entry name" value="DNA ALKYLATION REPAIR PROTEIN"/>
    <property type="match status" value="1"/>
</dbReference>
<organism evidence="1 2">
    <name type="scientific">Paludibacter jiangxiensis</name>
    <dbReference type="NCBI Taxonomy" id="681398"/>
    <lineage>
        <taxon>Bacteria</taxon>
        <taxon>Pseudomonadati</taxon>
        <taxon>Bacteroidota</taxon>
        <taxon>Bacteroidia</taxon>
        <taxon>Bacteroidales</taxon>
        <taxon>Paludibacteraceae</taxon>
        <taxon>Paludibacter</taxon>
    </lineage>
</organism>
<proteinExistence type="predicted"/>
<comment type="caution">
    <text evidence="1">The sequence shown here is derived from an EMBL/GenBank/DDBJ whole genome shotgun (WGS) entry which is preliminary data.</text>
</comment>
<keyword evidence="2" id="KW-1185">Reference proteome</keyword>